<feature type="domain" description="ABC transporter" evidence="14">
    <location>
        <begin position="1032"/>
        <end position="1273"/>
    </location>
</feature>
<dbReference type="InterPro" id="IPR011527">
    <property type="entry name" value="ABC1_TM_dom"/>
</dbReference>
<dbReference type="GO" id="GO:0005743">
    <property type="term" value="C:mitochondrial inner membrane"/>
    <property type="evidence" value="ECO:0007669"/>
    <property type="project" value="TreeGrafter"/>
</dbReference>
<feature type="domain" description="ABC transmembrane type-1" evidence="15">
    <location>
        <begin position="709"/>
        <end position="996"/>
    </location>
</feature>
<dbReference type="Pfam" id="PF00664">
    <property type="entry name" value="ABC_membrane"/>
    <property type="match status" value="2"/>
</dbReference>
<name>A0A6A6NMM9_9PEZI</name>
<dbReference type="InterPro" id="IPR027417">
    <property type="entry name" value="P-loop_NTPase"/>
</dbReference>
<dbReference type="SMART" id="SM00382">
    <property type="entry name" value="AAA"/>
    <property type="match status" value="2"/>
</dbReference>
<dbReference type="InterPro" id="IPR017871">
    <property type="entry name" value="ABC_transporter-like_CS"/>
</dbReference>
<keyword evidence="16" id="KW-0378">Hydrolase</keyword>
<dbReference type="PROSITE" id="PS00211">
    <property type="entry name" value="ABC_TRANSPORTER_1"/>
    <property type="match status" value="2"/>
</dbReference>
<dbReference type="PANTHER" id="PTHR43394">
    <property type="entry name" value="ATP-DEPENDENT PERMEASE MDL1, MITOCHONDRIAL"/>
    <property type="match status" value="1"/>
</dbReference>
<evidence type="ECO:0000256" key="2">
    <source>
        <dbReference type="ARBA" id="ARBA00004308"/>
    </source>
</evidence>
<dbReference type="CDD" id="cd03249">
    <property type="entry name" value="ABC_MTABC3_MDL1_MDL2"/>
    <property type="match status" value="2"/>
</dbReference>
<evidence type="ECO:0000256" key="5">
    <source>
        <dbReference type="ARBA" id="ARBA00022692"/>
    </source>
</evidence>
<evidence type="ECO:0000256" key="7">
    <source>
        <dbReference type="ARBA" id="ARBA00022741"/>
    </source>
</evidence>
<dbReference type="FunFam" id="3.40.50.300:FF:001530">
    <property type="entry name" value="ABC multidrug transporter (Eurofung)"/>
    <property type="match status" value="1"/>
</dbReference>
<dbReference type="SUPFAM" id="SSF90123">
    <property type="entry name" value="ABC transporter transmembrane region"/>
    <property type="match status" value="2"/>
</dbReference>
<feature type="transmembrane region" description="Helical" evidence="13">
    <location>
        <begin position="283"/>
        <end position="304"/>
    </location>
</feature>
<dbReference type="AlphaFoldDB" id="A0A6A6NMM9"/>
<feature type="region of interest" description="Disordered" evidence="12">
    <location>
        <begin position="636"/>
        <end position="666"/>
    </location>
</feature>
<comment type="subcellular location">
    <subcellularLocation>
        <location evidence="2">Endomembrane system</location>
    </subcellularLocation>
    <subcellularLocation>
        <location evidence="1">Membrane</location>
        <topology evidence="1">Multi-pass membrane protein</topology>
    </subcellularLocation>
</comment>
<dbReference type="EMBL" id="MU001708">
    <property type="protein sequence ID" value="KAF2452503.1"/>
    <property type="molecule type" value="Genomic_DNA"/>
</dbReference>
<feature type="compositionally biased region" description="Acidic residues" evidence="12">
    <location>
        <begin position="641"/>
        <end position="651"/>
    </location>
</feature>
<evidence type="ECO:0000256" key="9">
    <source>
        <dbReference type="ARBA" id="ARBA00022989"/>
    </source>
</evidence>
<dbReference type="Pfam" id="PF00005">
    <property type="entry name" value="ABC_tran"/>
    <property type="match status" value="2"/>
</dbReference>
<dbReference type="GO" id="GO:0015421">
    <property type="term" value="F:ABC-type oligopeptide transporter activity"/>
    <property type="evidence" value="ECO:0007669"/>
    <property type="project" value="TreeGrafter"/>
</dbReference>
<keyword evidence="17" id="KW-1185">Reference proteome</keyword>
<dbReference type="PROSITE" id="PS50893">
    <property type="entry name" value="ABC_TRANSPORTER_2"/>
    <property type="match status" value="2"/>
</dbReference>
<keyword evidence="4" id="KW-0813">Transport</keyword>
<evidence type="ECO:0000256" key="10">
    <source>
        <dbReference type="ARBA" id="ARBA00023136"/>
    </source>
</evidence>
<feature type="transmembrane region" description="Helical" evidence="13">
    <location>
        <begin position="826"/>
        <end position="846"/>
    </location>
</feature>
<keyword evidence="7" id="KW-0547">Nucleotide-binding</keyword>
<dbReference type="CDD" id="cd18578">
    <property type="entry name" value="ABC_6TM_Pgp_ABCB1_D2_like"/>
    <property type="match status" value="1"/>
</dbReference>
<keyword evidence="6" id="KW-0677">Repeat</keyword>
<keyword evidence="8" id="KW-0067">ATP-binding</keyword>
<feature type="transmembrane region" description="Helical" evidence="13">
    <location>
        <begin position="316"/>
        <end position="336"/>
    </location>
</feature>
<dbReference type="GO" id="GO:0005524">
    <property type="term" value="F:ATP binding"/>
    <property type="evidence" value="ECO:0007669"/>
    <property type="project" value="UniProtKB-KW"/>
</dbReference>
<keyword evidence="5 13" id="KW-0812">Transmembrane</keyword>
<keyword evidence="9 13" id="KW-1133">Transmembrane helix</keyword>
<evidence type="ECO:0000256" key="3">
    <source>
        <dbReference type="ARBA" id="ARBA00007577"/>
    </source>
</evidence>
<dbReference type="CDD" id="cd18577">
    <property type="entry name" value="ABC_6TM_Pgp_ABCB1_D1_like"/>
    <property type="match status" value="1"/>
</dbReference>
<organism evidence="16 17">
    <name type="scientific">Lineolata rhizophorae</name>
    <dbReference type="NCBI Taxonomy" id="578093"/>
    <lineage>
        <taxon>Eukaryota</taxon>
        <taxon>Fungi</taxon>
        <taxon>Dikarya</taxon>
        <taxon>Ascomycota</taxon>
        <taxon>Pezizomycotina</taxon>
        <taxon>Dothideomycetes</taxon>
        <taxon>Dothideomycetes incertae sedis</taxon>
        <taxon>Lineolatales</taxon>
        <taxon>Lineolataceae</taxon>
        <taxon>Lineolata</taxon>
    </lineage>
</organism>
<dbReference type="FunFam" id="3.40.50.300:FF:000913">
    <property type="entry name" value="ABC multidrug transporter SitT"/>
    <property type="match status" value="1"/>
</dbReference>
<proteinExistence type="inferred from homology"/>
<accession>A0A6A6NMM9</accession>
<feature type="transmembrane region" description="Helical" evidence="13">
    <location>
        <begin position="53"/>
        <end position="77"/>
    </location>
</feature>
<feature type="transmembrane region" description="Helical" evidence="13">
    <location>
        <begin position="926"/>
        <end position="955"/>
    </location>
</feature>
<dbReference type="SUPFAM" id="SSF52540">
    <property type="entry name" value="P-loop containing nucleoside triphosphate hydrolases"/>
    <property type="match status" value="2"/>
</dbReference>
<feature type="transmembrane region" description="Helical" evidence="13">
    <location>
        <begin position="108"/>
        <end position="128"/>
    </location>
</feature>
<dbReference type="InterPro" id="IPR003439">
    <property type="entry name" value="ABC_transporter-like_ATP-bd"/>
</dbReference>
<reference evidence="16" key="1">
    <citation type="journal article" date="2020" name="Stud. Mycol.">
        <title>101 Dothideomycetes genomes: a test case for predicting lifestyles and emergence of pathogens.</title>
        <authorList>
            <person name="Haridas S."/>
            <person name="Albert R."/>
            <person name="Binder M."/>
            <person name="Bloem J."/>
            <person name="Labutti K."/>
            <person name="Salamov A."/>
            <person name="Andreopoulos B."/>
            <person name="Baker S."/>
            <person name="Barry K."/>
            <person name="Bills G."/>
            <person name="Bluhm B."/>
            <person name="Cannon C."/>
            <person name="Castanera R."/>
            <person name="Culley D."/>
            <person name="Daum C."/>
            <person name="Ezra D."/>
            <person name="Gonzalez J."/>
            <person name="Henrissat B."/>
            <person name="Kuo A."/>
            <person name="Liang C."/>
            <person name="Lipzen A."/>
            <person name="Lutzoni F."/>
            <person name="Magnuson J."/>
            <person name="Mondo S."/>
            <person name="Nolan M."/>
            <person name="Ohm R."/>
            <person name="Pangilinan J."/>
            <person name="Park H.-J."/>
            <person name="Ramirez L."/>
            <person name="Alfaro M."/>
            <person name="Sun H."/>
            <person name="Tritt A."/>
            <person name="Yoshinaga Y."/>
            <person name="Zwiers L.-H."/>
            <person name="Turgeon B."/>
            <person name="Goodwin S."/>
            <person name="Spatafora J."/>
            <person name="Crous P."/>
            <person name="Grigoriev I."/>
        </authorList>
    </citation>
    <scope>NUCLEOTIDE SEQUENCE</scope>
    <source>
        <strain evidence="16">ATCC 16933</strain>
    </source>
</reference>
<dbReference type="InterPro" id="IPR039421">
    <property type="entry name" value="Type_1_exporter"/>
</dbReference>
<feature type="transmembrane region" description="Helical" evidence="13">
    <location>
        <begin position="180"/>
        <end position="200"/>
    </location>
</feature>
<keyword evidence="11" id="KW-0325">Glycoprotein</keyword>
<feature type="domain" description="ABC transmembrane type-1" evidence="15">
    <location>
        <begin position="58"/>
        <end position="348"/>
    </location>
</feature>
<feature type="transmembrane region" description="Helical" evidence="13">
    <location>
        <begin position="708"/>
        <end position="729"/>
    </location>
</feature>
<dbReference type="PROSITE" id="PS50929">
    <property type="entry name" value="ABC_TM1F"/>
    <property type="match status" value="2"/>
</dbReference>
<evidence type="ECO:0000313" key="16">
    <source>
        <dbReference type="EMBL" id="KAF2452503.1"/>
    </source>
</evidence>
<dbReference type="OrthoDB" id="6500128at2759"/>
<evidence type="ECO:0000256" key="11">
    <source>
        <dbReference type="ARBA" id="ARBA00023180"/>
    </source>
</evidence>
<feature type="transmembrane region" description="Helical" evidence="13">
    <location>
        <begin position="749"/>
        <end position="771"/>
    </location>
</feature>
<gene>
    <name evidence="16" type="ORF">BDY21DRAFT_382779</name>
</gene>
<feature type="compositionally biased region" description="Polar residues" evidence="12">
    <location>
        <begin position="657"/>
        <end position="666"/>
    </location>
</feature>
<evidence type="ECO:0000256" key="13">
    <source>
        <dbReference type="SAM" id="Phobius"/>
    </source>
</evidence>
<dbReference type="PANTHER" id="PTHR43394:SF1">
    <property type="entry name" value="ATP-BINDING CASSETTE SUB-FAMILY B MEMBER 10, MITOCHONDRIAL"/>
    <property type="match status" value="1"/>
</dbReference>
<protein>
    <submittedName>
        <fullName evidence="16">P-loop containing nucleoside triphosphate hydrolase protein</fullName>
    </submittedName>
</protein>
<dbReference type="Gene3D" id="1.20.1560.10">
    <property type="entry name" value="ABC transporter type 1, transmembrane domain"/>
    <property type="match status" value="1"/>
</dbReference>
<keyword evidence="10 13" id="KW-0472">Membrane</keyword>
<evidence type="ECO:0000256" key="6">
    <source>
        <dbReference type="ARBA" id="ARBA00022737"/>
    </source>
</evidence>
<evidence type="ECO:0000256" key="4">
    <source>
        <dbReference type="ARBA" id="ARBA00022448"/>
    </source>
</evidence>
<dbReference type="InterPro" id="IPR003593">
    <property type="entry name" value="AAA+_ATPase"/>
</dbReference>
<evidence type="ECO:0000259" key="14">
    <source>
        <dbReference type="PROSITE" id="PS50893"/>
    </source>
</evidence>
<sequence length="1280" mass="140534">MEQTDCNEHPTEKSENRENDSSVDCGSSEEKKQHKGALVAYMRIFSHADGTDWVLLTVATLAAIGSGASLSMVQLIFGDYVDVISDFSLGILSPSEFRDVIVTHTLRFIWVFIARFFCSYIFTVCLTISGTRITRTIRFLFLKATLSQEIAFFDSGTGGSVSVQATNNGNLIQQGICEKLGLTLQAVSTCVSAIIIALVAQWKLTLITITIAPVMVAVIAVGVSMDTKIESRILKIYSQAASLAEGVISSIRNVHAFWMRPRLVEKYDEYLCEAHQKGKRKSLVYGWLFSIEYFLIFAGFSLAFWRGVHMYAEGEIHGPGVIVTVLFSIVIASTSLTQISPYFAAFANAASAANELFQTMDRPSLIDPLDSSGDRPEKSDGEVELSQINFSYPTRPEVQVLSNFSLTCPAGKTTALVGESGCGKSTIVALIERWYNPTSGSIKFDGRNIAKLNINWLRTRVRLVQQEPVLFNNTVFQNVCYGLTGTIWENASRDEQMHQVVEACKIASAHGFISDLPEGYDTHVGERAGLLSGGQKQRIAIARAVVSNPDILLLDEATSALDPHSEGLVQRALDQVSVNRTTIIIAHKLATVKNADNIVVMSKGRIIERGKHEELIKLDGSYARLVKAQDLEIKVDTVQPDGEDNSTEEDLGASALTERTTTSSSAVRGRELLQNQQAELDYGNYRERGILSVVVSTLREQHSLRPTFAIMLIGCIAGGAGYPSQAVILAELMDVFNFTGQKLLDEGDFYALMFFVVAIAMYIIYFTLGYCSNTVSQTMTHFYRREMFDTILQQDIQFFDREENTTGALTSRLSTQPTQLQELMSLNLALIIVMCVNLVASSILAIAVGWKLGLVVVLGGLPPIIFAGWLRMKLEFKFQADTSKRFADSAALAGEAVGAIRTVASLALERKVLERYRMRIDHIVRISVPSILFSMFFFAATQSIEFLVLALGFWYGSRLLSTGEYSLKQFYIVFVGVFLSGQASAQLFLFSTSITKAVSAGNYIGWIRSLKPIVAETDQNVQIGPSRCDPDLSLSHVSFTYPTRPDTRVLRNISIDIHPGTFIALVGGSGCGKSTVISLIERFYDPTSGRILLSHANISSLNPRLYRRQLALVQQEPVLYQGTIRENIALGMEDVDSLSEDAIMHACRQANIHEFVASLPEGLNTDCGSRGLSLSGGQRQRIAIARALIRNPKVLLLDEATSALDTESERAVQTALSEAAAQSMRITVAVAHRLSTIKDADRILVLLGGRIAEAGTHTELVQKGGLYTKMCQAQSLDLAA</sequence>
<dbReference type="GO" id="GO:0012505">
    <property type="term" value="C:endomembrane system"/>
    <property type="evidence" value="ECO:0007669"/>
    <property type="project" value="UniProtKB-SubCell"/>
</dbReference>
<evidence type="ECO:0000256" key="1">
    <source>
        <dbReference type="ARBA" id="ARBA00004141"/>
    </source>
</evidence>
<dbReference type="FunFam" id="1.20.1560.10:FF:000057">
    <property type="entry name" value="ABC multidrug transporter SitT"/>
    <property type="match status" value="1"/>
</dbReference>
<feature type="region of interest" description="Disordered" evidence="12">
    <location>
        <begin position="1"/>
        <end position="29"/>
    </location>
</feature>
<evidence type="ECO:0000259" key="15">
    <source>
        <dbReference type="PROSITE" id="PS50929"/>
    </source>
</evidence>
<evidence type="ECO:0000256" key="8">
    <source>
        <dbReference type="ARBA" id="ARBA00022840"/>
    </source>
</evidence>
<feature type="transmembrane region" description="Helical" evidence="13">
    <location>
        <begin position="852"/>
        <end position="870"/>
    </location>
</feature>
<dbReference type="Proteomes" id="UP000799766">
    <property type="component" value="Unassembled WGS sequence"/>
</dbReference>
<dbReference type="Gene3D" id="3.40.50.300">
    <property type="entry name" value="P-loop containing nucleotide triphosphate hydrolases"/>
    <property type="match status" value="2"/>
</dbReference>
<feature type="transmembrane region" description="Helical" evidence="13">
    <location>
        <begin position="970"/>
        <end position="990"/>
    </location>
</feature>
<evidence type="ECO:0000256" key="12">
    <source>
        <dbReference type="SAM" id="MobiDB-lite"/>
    </source>
</evidence>
<dbReference type="GO" id="GO:0090374">
    <property type="term" value="P:oligopeptide export from mitochondrion"/>
    <property type="evidence" value="ECO:0007669"/>
    <property type="project" value="TreeGrafter"/>
</dbReference>
<feature type="transmembrane region" description="Helical" evidence="13">
    <location>
        <begin position="206"/>
        <end position="225"/>
    </location>
</feature>
<dbReference type="GO" id="GO:0016887">
    <property type="term" value="F:ATP hydrolysis activity"/>
    <property type="evidence" value="ECO:0007669"/>
    <property type="project" value="InterPro"/>
</dbReference>
<evidence type="ECO:0000313" key="17">
    <source>
        <dbReference type="Proteomes" id="UP000799766"/>
    </source>
</evidence>
<comment type="similarity">
    <text evidence="3">Belongs to the ABC transporter superfamily. ABCB family. Multidrug resistance exporter (TC 3.A.1.201) subfamily.</text>
</comment>
<feature type="domain" description="ABC transporter" evidence="14">
    <location>
        <begin position="383"/>
        <end position="628"/>
    </location>
</feature>
<feature type="compositionally biased region" description="Basic and acidic residues" evidence="12">
    <location>
        <begin position="1"/>
        <end position="20"/>
    </location>
</feature>
<dbReference type="InterPro" id="IPR036640">
    <property type="entry name" value="ABC1_TM_sf"/>
</dbReference>